<keyword evidence="2" id="KW-1185">Reference proteome</keyword>
<proteinExistence type="predicted"/>
<sequence>MCRQSLSASRSSQADASRSSFFLARIVVTQSRRNLFFVLMVRCSNNLPASLRSPARSVQSCVFRKSMFVWVNSGKLLRESGQFGRRALSPKTSRIRNQAVRRKLSALYACLTDTD</sequence>
<organism evidence="1 2">
    <name type="scientific">Batillaria attramentaria</name>
    <dbReference type="NCBI Taxonomy" id="370345"/>
    <lineage>
        <taxon>Eukaryota</taxon>
        <taxon>Metazoa</taxon>
        <taxon>Spiralia</taxon>
        <taxon>Lophotrochozoa</taxon>
        <taxon>Mollusca</taxon>
        <taxon>Gastropoda</taxon>
        <taxon>Caenogastropoda</taxon>
        <taxon>Sorbeoconcha</taxon>
        <taxon>Cerithioidea</taxon>
        <taxon>Batillariidae</taxon>
        <taxon>Batillaria</taxon>
    </lineage>
</organism>
<dbReference type="EMBL" id="JACVVK020000136">
    <property type="protein sequence ID" value="KAK7489528.1"/>
    <property type="molecule type" value="Genomic_DNA"/>
</dbReference>
<evidence type="ECO:0000313" key="2">
    <source>
        <dbReference type="Proteomes" id="UP001519460"/>
    </source>
</evidence>
<name>A0ABD0KRQ3_9CAEN</name>
<accession>A0ABD0KRQ3</accession>
<evidence type="ECO:0000313" key="1">
    <source>
        <dbReference type="EMBL" id="KAK7489528.1"/>
    </source>
</evidence>
<gene>
    <name evidence="1" type="ORF">BaRGS_00019162</name>
</gene>
<protein>
    <submittedName>
        <fullName evidence="1">Uncharacterized protein</fullName>
    </submittedName>
</protein>
<reference evidence="1 2" key="1">
    <citation type="journal article" date="2023" name="Sci. Data">
        <title>Genome assembly of the Korean intertidal mud-creeper Batillaria attramentaria.</title>
        <authorList>
            <person name="Patra A.K."/>
            <person name="Ho P.T."/>
            <person name="Jun S."/>
            <person name="Lee S.J."/>
            <person name="Kim Y."/>
            <person name="Won Y.J."/>
        </authorList>
    </citation>
    <scope>NUCLEOTIDE SEQUENCE [LARGE SCALE GENOMIC DNA]</scope>
    <source>
        <strain evidence="1">Wonlab-2016</strain>
    </source>
</reference>
<dbReference type="Proteomes" id="UP001519460">
    <property type="component" value="Unassembled WGS sequence"/>
</dbReference>
<comment type="caution">
    <text evidence="1">The sequence shown here is derived from an EMBL/GenBank/DDBJ whole genome shotgun (WGS) entry which is preliminary data.</text>
</comment>
<dbReference type="AlphaFoldDB" id="A0ABD0KRQ3"/>